<dbReference type="GO" id="GO:0005524">
    <property type="term" value="F:ATP binding"/>
    <property type="evidence" value="ECO:0007669"/>
    <property type="project" value="InterPro"/>
</dbReference>
<dbReference type="Gene3D" id="3.10.290.10">
    <property type="entry name" value="RNA-binding S4 domain"/>
    <property type="match status" value="1"/>
</dbReference>
<dbReference type="SUPFAM" id="SSF56112">
    <property type="entry name" value="Protein kinase-like (PK-like)"/>
    <property type="match status" value="1"/>
</dbReference>
<keyword evidence="4" id="KW-1185">Reference proteome</keyword>
<comment type="caution">
    <text evidence="3">The sequence shown here is derived from an EMBL/GenBank/DDBJ whole genome shotgun (WGS) entry which is preliminary data.</text>
</comment>
<dbReference type="InterPro" id="IPR051681">
    <property type="entry name" value="Ser/Thr_Kinases-Pseudokinases"/>
</dbReference>
<organism evidence="3 4">
    <name type="scientific">Tetrabaena socialis</name>
    <dbReference type="NCBI Taxonomy" id="47790"/>
    <lineage>
        <taxon>Eukaryota</taxon>
        <taxon>Viridiplantae</taxon>
        <taxon>Chlorophyta</taxon>
        <taxon>core chlorophytes</taxon>
        <taxon>Chlorophyceae</taxon>
        <taxon>CS clade</taxon>
        <taxon>Chlamydomonadales</taxon>
        <taxon>Tetrabaenaceae</taxon>
        <taxon>Tetrabaena</taxon>
    </lineage>
</organism>
<keyword evidence="3" id="KW-0418">Kinase</keyword>
<dbReference type="PANTHER" id="PTHR44329">
    <property type="entry name" value="SERINE/THREONINE-PROTEIN KINASE TNNI3K-RELATED"/>
    <property type="match status" value="1"/>
</dbReference>
<dbReference type="AlphaFoldDB" id="A0A2J7ZT85"/>
<dbReference type="OrthoDB" id="543893at2759"/>
<dbReference type="GO" id="GO:0003723">
    <property type="term" value="F:RNA binding"/>
    <property type="evidence" value="ECO:0007669"/>
    <property type="project" value="UniProtKB-KW"/>
</dbReference>
<keyword evidence="1" id="KW-0694">RNA-binding</keyword>
<dbReference type="SUPFAM" id="SSF55174">
    <property type="entry name" value="Alpha-L RNA-binding motif"/>
    <property type="match status" value="1"/>
</dbReference>
<dbReference type="InterPro" id="IPR000719">
    <property type="entry name" value="Prot_kinase_dom"/>
</dbReference>
<proteinExistence type="predicted"/>
<accession>A0A2J7ZT85</accession>
<dbReference type="GO" id="GO:0004674">
    <property type="term" value="F:protein serine/threonine kinase activity"/>
    <property type="evidence" value="ECO:0007669"/>
    <property type="project" value="TreeGrafter"/>
</dbReference>
<dbReference type="PROSITE" id="PS50889">
    <property type="entry name" value="S4"/>
    <property type="match status" value="1"/>
</dbReference>
<dbReference type="PANTHER" id="PTHR44329:SF214">
    <property type="entry name" value="PROTEIN KINASE DOMAIN-CONTAINING PROTEIN"/>
    <property type="match status" value="1"/>
</dbReference>
<dbReference type="InterPro" id="IPR001245">
    <property type="entry name" value="Ser-Thr/Tyr_kinase_cat_dom"/>
</dbReference>
<name>A0A2J7ZT85_9CHLO</name>
<dbReference type="Gene3D" id="1.10.510.10">
    <property type="entry name" value="Transferase(Phosphotransferase) domain 1"/>
    <property type="match status" value="1"/>
</dbReference>
<dbReference type="InterPro" id="IPR011009">
    <property type="entry name" value="Kinase-like_dom_sf"/>
</dbReference>
<dbReference type="Pfam" id="PF07714">
    <property type="entry name" value="PK_Tyr_Ser-Thr"/>
    <property type="match status" value="1"/>
</dbReference>
<protein>
    <submittedName>
        <fullName evidence="3">Putative tyrosine-protein kinase</fullName>
    </submittedName>
</protein>
<dbReference type="InterPro" id="IPR036986">
    <property type="entry name" value="S4_RNA-bd_sf"/>
</dbReference>
<dbReference type="PROSITE" id="PS50011">
    <property type="entry name" value="PROTEIN_KINASE_DOM"/>
    <property type="match status" value="1"/>
</dbReference>
<sequence length="128" mass="13952">MAPEAFDASNYIITHKADIYALGVILWEMLTGSVPWEGCSMVAIAYSITVRHHRLPLSKLDAARCPPKLRKLIHQVSPALIKGGGVYLNNAKVAEELYAVKASDLIDGRLLLVAAGKKNKMLVRIAAE</sequence>
<gene>
    <name evidence="3" type="ORF">TSOC_010446</name>
</gene>
<evidence type="ECO:0000313" key="4">
    <source>
        <dbReference type="Proteomes" id="UP000236333"/>
    </source>
</evidence>
<evidence type="ECO:0000259" key="2">
    <source>
        <dbReference type="PROSITE" id="PS50011"/>
    </source>
</evidence>
<evidence type="ECO:0000313" key="3">
    <source>
        <dbReference type="EMBL" id="PNH03479.1"/>
    </source>
</evidence>
<evidence type="ECO:0000256" key="1">
    <source>
        <dbReference type="PROSITE-ProRule" id="PRU00182"/>
    </source>
</evidence>
<keyword evidence="3" id="KW-0808">Transferase</keyword>
<dbReference type="Proteomes" id="UP000236333">
    <property type="component" value="Unassembled WGS sequence"/>
</dbReference>
<dbReference type="EMBL" id="PGGS01000498">
    <property type="protein sequence ID" value="PNH03479.1"/>
    <property type="molecule type" value="Genomic_DNA"/>
</dbReference>
<reference evidence="3 4" key="1">
    <citation type="journal article" date="2017" name="Mol. Biol. Evol.">
        <title>The 4-celled Tetrabaena socialis nuclear genome reveals the essential components for genetic control of cell number at the origin of multicellularity in the volvocine lineage.</title>
        <authorList>
            <person name="Featherston J."/>
            <person name="Arakaki Y."/>
            <person name="Hanschen E.R."/>
            <person name="Ferris P.J."/>
            <person name="Michod R.E."/>
            <person name="Olson B.J.S.C."/>
            <person name="Nozaki H."/>
            <person name="Durand P.M."/>
        </authorList>
    </citation>
    <scope>NUCLEOTIDE SEQUENCE [LARGE SCALE GENOMIC DNA]</scope>
    <source>
        <strain evidence="3 4">NIES-571</strain>
    </source>
</reference>
<feature type="domain" description="Protein kinase" evidence="2">
    <location>
        <begin position="1"/>
        <end position="128"/>
    </location>
</feature>